<feature type="binding site" evidence="12">
    <location>
        <position position="493"/>
    </location>
    <ligand>
        <name>Ca(2+)</name>
        <dbReference type="ChEBI" id="CHEBI:29108"/>
    </ligand>
</feature>
<evidence type="ECO:0000256" key="12">
    <source>
        <dbReference type="PIRSR" id="PIRSR601382-2"/>
    </source>
</evidence>
<evidence type="ECO:0000256" key="10">
    <source>
        <dbReference type="ARBA" id="ARBA00048605"/>
    </source>
</evidence>
<feature type="active site" evidence="11">
    <location>
        <position position="405"/>
    </location>
</feature>
<dbReference type="GO" id="GO:0036503">
    <property type="term" value="P:ERAD pathway"/>
    <property type="evidence" value="ECO:0007669"/>
    <property type="project" value="UniProtKB-ARBA"/>
</dbReference>
<reference evidence="17" key="1">
    <citation type="journal article" date="2014" name="Proc. Natl. Acad. Sci. U.S.A.">
        <title>Extensive sampling of basidiomycete genomes demonstrates inadequacy of the white-rot/brown-rot paradigm for wood decay fungi.</title>
        <authorList>
            <person name="Riley R."/>
            <person name="Salamov A.A."/>
            <person name="Brown D.W."/>
            <person name="Nagy L.G."/>
            <person name="Floudas D."/>
            <person name="Held B.W."/>
            <person name="Levasseur A."/>
            <person name="Lombard V."/>
            <person name="Morin E."/>
            <person name="Otillar R."/>
            <person name="Lindquist E.A."/>
            <person name="Sun H."/>
            <person name="LaButti K.M."/>
            <person name="Schmutz J."/>
            <person name="Jabbour D."/>
            <person name="Luo H."/>
            <person name="Baker S.E."/>
            <person name="Pisabarro A.G."/>
            <person name="Walton J.D."/>
            <person name="Blanchette R.A."/>
            <person name="Henrissat B."/>
            <person name="Martin F."/>
            <person name="Cullen D."/>
            <person name="Hibbett D.S."/>
            <person name="Grigoriev I.V."/>
        </authorList>
    </citation>
    <scope>NUCLEOTIDE SEQUENCE [LARGE SCALE GENOMIC DNA]</scope>
    <source>
        <strain evidence="17">CBS 339.88</strain>
    </source>
</reference>
<evidence type="ECO:0000256" key="15">
    <source>
        <dbReference type="SAM" id="SignalP"/>
    </source>
</evidence>
<keyword evidence="5 14" id="KW-0378">Hydrolase</keyword>
<keyword evidence="12" id="KW-0479">Metal-binding</keyword>
<comment type="cofactor">
    <cofactor evidence="1 12">
        <name>Ca(2+)</name>
        <dbReference type="ChEBI" id="CHEBI:29108"/>
    </cofactor>
</comment>
<evidence type="ECO:0000256" key="3">
    <source>
        <dbReference type="ARBA" id="ARBA00007658"/>
    </source>
</evidence>
<dbReference type="InterPro" id="IPR001382">
    <property type="entry name" value="Glyco_hydro_47"/>
</dbReference>
<dbReference type="FunFam" id="1.50.10.10:FF:000047">
    <property type="entry name" value="Mannosyl-oligosaccharide alpha-1,2-mannosidase"/>
    <property type="match status" value="1"/>
</dbReference>
<feature type="active site" description="Proton donor" evidence="11">
    <location>
        <position position="362"/>
    </location>
</feature>
<dbReference type="GO" id="GO:0005509">
    <property type="term" value="F:calcium ion binding"/>
    <property type="evidence" value="ECO:0007669"/>
    <property type="project" value="InterPro"/>
</dbReference>
<dbReference type="Gene3D" id="1.50.10.10">
    <property type="match status" value="1"/>
</dbReference>
<accession>A0A067TJN0</accession>
<evidence type="ECO:0000256" key="4">
    <source>
        <dbReference type="ARBA" id="ARBA00022729"/>
    </source>
</evidence>
<evidence type="ECO:0000256" key="6">
    <source>
        <dbReference type="ARBA" id="ARBA00023157"/>
    </source>
</evidence>
<dbReference type="OrthoDB" id="8118055at2759"/>
<keyword evidence="7" id="KW-0325">Glycoprotein</keyword>
<evidence type="ECO:0000256" key="13">
    <source>
        <dbReference type="PIRSR" id="PIRSR601382-3"/>
    </source>
</evidence>
<sequence>MLAVHTLVFALGAFLSLLQVTLGHLVQKPGLVVPPDNAKYKEDVKKIFTDSYSAYKEFAFKHDDVTPIGKGFIDGRNGWGATIVDAMSTMKIMGLDDLFSEAVGFASNIDFSKSNTADLVSVFESTIRYMGGLLSAYELSGKQHPALVAKAKQLADKLTYAWIGDNDIPFGHIDFSNNAIQNQTTNIAEAGTLTLEWAMLSKYTGDEKYRKLAEKSARHIAQGGAPLPGLPGQGIDPNTGLPVGKYVTWGGGSDSYFEYLIKYARLNNTADPLFADSWRTAVDSSIRTLLKVSASGEWSYLADYDDDKNIRHVGSHLACFHGGNWLLGGKLTNNQTVVDIGLRLVDACWNTYASTSMGIGPESFAFVSQDGSYTGSTSIPSPSQITFNLEHGFYITGSYYILRPEVLESNFYAWRVTGDTKYLQRAALAVKSFQTYLKDSGTGGYAGRWDVNDVNSDWIDDTESFWYAEVLKYLYLTFDDPSNISLDKYIFNTEAHPFQVPPPTDAYGTGNIQPPHPPAQTVPGNLPQVSALPGLPSLLAGIGEIVSETVQNL</sequence>
<feature type="signal peptide" evidence="15">
    <location>
        <begin position="1"/>
        <end position="23"/>
    </location>
</feature>
<evidence type="ECO:0000256" key="9">
    <source>
        <dbReference type="ARBA" id="ARBA00047669"/>
    </source>
</evidence>
<keyword evidence="8 14" id="KW-0326">Glycosidase</keyword>
<evidence type="ECO:0000256" key="11">
    <source>
        <dbReference type="PIRSR" id="PIRSR601382-1"/>
    </source>
</evidence>
<evidence type="ECO:0000256" key="1">
    <source>
        <dbReference type="ARBA" id="ARBA00001913"/>
    </source>
</evidence>
<organism evidence="16 17">
    <name type="scientific">Galerina marginata (strain CBS 339.88)</name>
    <dbReference type="NCBI Taxonomy" id="685588"/>
    <lineage>
        <taxon>Eukaryota</taxon>
        <taxon>Fungi</taxon>
        <taxon>Dikarya</taxon>
        <taxon>Basidiomycota</taxon>
        <taxon>Agaricomycotina</taxon>
        <taxon>Agaricomycetes</taxon>
        <taxon>Agaricomycetidae</taxon>
        <taxon>Agaricales</taxon>
        <taxon>Agaricineae</taxon>
        <taxon>Strophariaceae</taxon>
        <taxon>Galerina</taxon>
    </lineage>
</organism>
<comment type="similarity">
    <text evidence="3 14">Belongs to the glycosyl hydrolase 47 family.</text>
</comment>
<dbReference type="InterPro" id="IPR036026">
    <property type="entry name" value="Seven-hairpin_glycosidases"/>
</dbReference>
<dbReference type="InterPro" id="IPR050749">
    <property type="entry name" value="Glycosyl_Hydrolase_47"/>
</dbReference>
<dbReference type="Pfam" id="PF01532">
    <property type="entry name" value="Glyco_hydro_47"/>
    <property type="match status" value="1"/>
</dbReference>
<evidence type="ECO:0000313" key="17">
    <source>
        <dbReference type="Proteomes" id="UP000027222"/>
    </source>
</evidence>
<dbReference type="Proteomes" id="UP000027222">
    <property type="component" value="Unassembled WGS sequence"/>
</dbReference>
<keyword evidence="6 13" id="KW-1015">Disulfide bond</keyword>
<feature type="disulfide bond" evidence="13">
    <location>
        <begin position="319"/>
        <end position="348"/>
    </location>
</feature>
<proteinExistence type="inferred from homology"/>
<dbReference type="AlphaFoldDB" id="A0A067TJN0"/>
<dbReference type="SUPFAM" id="SSF48225">
    <property type="entry name" value="Seven-hairpin glycosidases"/>
    <property type="match status" value="1"/>
</dbReference>
<evidence type="ECO:0000256" key="5">
    <source>
        <dbReference type="ARBA" id="ARBA00022801"/>
    </source>
</evidence>
<protein>
    <recommendedName>
        <fullName evidence="14">alpha-1,2-Mannosidase</fullName>
        <ecNumber evidence="14">3.2.1.-</ecNumber>
    </recommendedName>
</protein>
<evidence type="ECO:0000256" key="14">
    <source>
        <dbReference type="RuleBase" id="RU361193"/>
    </source>
</evidence>
<keyword evidence="17" id="KW-1185">Reference proteome</keyword>
<feature type="active site" evidence="11">
    <location>
        <position position="254"/>
    </location>
</feature>
<dbReference type="HOGENOM" id="CLU_003818_0_2_1"/>
<comment type="catalytic activity">
    <reaction evidence="9">
        <text>N(4)-(alpha-D-Man-(1-&gt;2)-alpha-D-Man-(1-&gt;2)-alpha-D-Man-(1-&gt;3)-[alpha-D-Man-(1-&gt;3)-[alpha-D-Man-(1-&gt;2)-alpha-D-Man-(1-&gt;6)]-alpha-D-Man-(1-&gt;6)]-beta-D-Man-(1-&gt;4)-beta-D-GlcNAc-(1-&gt;4)-beta-D-GlcNAc)-L-asparaginyl-[protein] (N-glucan mannose isomer 8A1,2,3B1,3) + 3 H2O = N(4)-(alpha-D-Man-(1-&gt;3)-[alpha-D-Man-(1-&gt;3)-[alpha-D-Man-(1-&gt;6)]-alpha-D-Man-(1-&gt;6)]-beta-D-Man-(1-&gt;4)-beta-D-GlcNAc-(1-&gt;4)-beta-D-GlcNAc)-L-asparaginyl-[protein] (N-glucan mannose isomer 5A1,2) + 3 beta-D-mannose</text>
        <dbReference type="Rhea" id="RHEA:56028"/>
        <dbReference type="Rhea" id="RHEA-COMP:14358"/>
        <dbReference type="Rhea" id="RHEA-COMP:14367"/>
        <dbReference type="ChEBI" id="CHEBI:15377"/>
        <dbReference type="ChEBI" id="CHEBI:28563"/>
        <dbReference type="ChEBI" id="CHEBI:59087"/>
        <dbReference type="ChEBI" id="CHEBI:60628"/>
        <dbReference type="EC" id="3.2.1.113"/>
    </reaction>
</comment>
<evidence type="ECO:0000256" key="2">
    <source>
        <dbReference type="ARBA" id="ARBA00004922"/>
    </source>
</evidence>
<dbReference type="EMBL" id="KL142372">
    <property type="protein sequence ID" value="KDR80124.1"/>
    <property type="molecule type" value="Genomic_DNA"/>
</dbReference>
<dbReference type="InterPro" id="IPR012341">
    <property type="entry name" value="6hp_glycosidase-like_sf"/>
</dbReference>
<evidence type="ECO:0000256" key="7">
    <source>
        <dbReference type="ARBA" id="ARBA00023180"/>
    </source>
</evidence>
<keyword evidence="4 15" id="KW-0732">Signal</keyword>
<evidence type="ECO:0000313" key="16">
    <source>
        <dbReference type="EMBL" id="KDR80124.1"/>
    </source>
</evidence>
<dbReference type="GO" id="GO:0016020">
    <property type="term" value="C:membrane"/>
    <property type="evidence" value="ECO:0007669"/>
    <property type="project" value="InterPro"/>
</dbReference>
<dbReference type="PANTHER" id="PTHR11742">
    <property type="entry name" value="MANNOSYL-OLIGOSACCHARIDE ALPHA-1,2-MANNOSIDASE-RELATED"/>
    <property type="match status" value="1"/>
</dbReference>
<feature type="chain" id="PRO_5001649125" description="alpha-1,2-Mannosidase" evidence="15">
    <location>
        <begin position="24"/>
        <end position="553"/>
    </location>
</feature>
<keyword evidence="12" id="KW-0106">Calcium</keyword>
<comment type="catalytic activity">
    <reaction evidence="10">
        <text>N(4)-(alpha-D-Man-(1-&gt;2)-alpha-D-Man-(1-&gt;2)-alpha-D-Man-(1-&gt;3)-[alpha-D-Man-(1-&gt;2)-alpha-D-Man-(1-&gt;3)-[alpha-D-Man-(1-&gt;2)-alpha-D-Man-(1-&gt;6)]-alpha-D-Man-(1-&gt;6)]-beta-D-Man-(1-&gt;4)-beta-D-GlcNAc-(1-&gt;4)-beta-D-GlcNAc)-L-asparaginyl-[protein] (N-glucan mannose isomer 9A1,2,3B1,2,3) + 4 H2O = N(4)-(alpha-D-Man-(1-&gt;3)-[alpha-D-Man-(1-&gt;3)-[alpha-D-Man-(1-&gt;6)]-alpha-D-Man-(1-&gt;6)]-beta-D-Man-(1-&gt;4)-beta-D-GlcNAc-(1-&gt;4)-beta-D-GlcNAc)-L-asparaginyl-[protein] (N-glucan mannose isomer 5A1,2) + 4 beta-D-mannose</text>
        <dbReference type="Rhea" id="RHEA:56008"/>
        <dbReference type="Rhea" id="RHEA-COMP:14356"/>
        <dbReference type="Rhea" id="RHEA-COMP:14367"/>
        <dbReference type="ChEBI" id="CHEBI:15377"/>
        <dbReference type="ChEBI" id="CHEBI:28563"/>
        <dbReference type="ChEBI" id="CHEBI:59087"/>
        <dbReference type="ChEBI" id="CHEBI:139493"/>
        <dbReference type="EC" id="3.2.1.113"/>
    </reaction>
</comment>
<dbReference type="GO" id="GO:0004571">
    <property type="term" value="F:mannosyl-oligosaccharide 1,2-alpha-mannosidase activity"/>
    <property type="evidence" value="ECO:0007669"/>
    <property type="project" value="UniProtKB-EC"/>
</dbReference>
<name>A0A067TJN0_GALM3</name>
<dbReference type="GO" id="GO:0005783">
    <property type="term" value="C:endoplasmic reticulum"/>
    <property type="evidence" value="ECO:0007669"/>
    <property type="project" value="TreeGrafter"/>
</dbReference>
<dbReference type="PANTHER" id="PTHR11742:SF101">
    <property type="entry name" value="MANNOSYL-OLIGOSACCHARIDE ALPHA-1,2-MANNOSIDASE 1B"/>
    <property type="match status" value="1"/>
</dbReference>
<evidence type="ECO:0000256" key="8">
    <source>
        <dbReference type="ARBA" id="ARBA00023295"/>
    </source>
</evidence>
<dbReference type="STRING" id="685588.A0A067TJN0"/>
<feature type="active site" description="Proton donor" evidence="11">
    <location>
        <position position="124"/>
    </location>
</feature>
<dbReference type="EC" id="3.2.1.-" evidence="14"/>
<comment type="pathway">
    <text evidence="2">Protein modification; protein glycosylation.</text>
</comment>
<dbReference type="PRINTS" id="PR00747">
    <property type="entry name" value="GLYHDRLASE47"/>
</dbReference>
<gene>
    <name evidence="16" type="ORF">GALMADRAFT_61912</name>
</gene>
<dbReference type="GO" id="GO:0005975">
    <property type="term" value="P:carbohydrate metabolic process"/>
    <property type="evidence" value="ECO:0007669"/>
    <property type="project" value="InterPro"/>
</dbReference>